<keyword evidence="1" id="KW-0732">Signal</keyword>
<evidence type="ECO:0000256" key="1">
    <source>
        <dbReference type="SAM" id="SignalP"/>
    </source>
</evidence>
<proteinExistence type="predicted"/>
<keyword evidence="3" id="KW-1185">Reference proteome</keyword>
<evidence type="ECO:0000313" key="2">
    <source>
        <dbReference type="EMBL" id="OMJ16210.1"/>
    </source>
</evidence>
<feature type="signal peptide" evidence="1">
    <location>
        <begin position="1"/>
        <end position="22"/>
    </location>
</feature>
<dbReference type="Proteomes" id="UP000187429">
    <property type="component" value="Unassembled WGS sequence"/>
</dbReference>
<protein>
    <recommendedName>
        <fullName evidence="4">CUB-like domain-containing protein</fullName>
    </recommendedName>
</protein>
<organism evidence="2 3">
    <name type="scientific">Smittium culicis</name>
    <dbReference type="NCBI Taxonomy" id="133412"/>
    <lineage>
        <taxon>Eukaryota</taxon>
        <taxon>Fungi</taxon>
        <taxon>Fungi incertae sedis</taxon>
        <taxon>Zoopagomycota</taxon>
        <taxon>Kickxellomycotina</taxon>
        <taxon>Harpellomycetes</taxon>
        <taxon>Harpellales</taxon>
        <taxon>Legeriomycetaceae</taxon>
        <taxon>Smittium</taxon>
    </lineage>
</organism>
<accession>A0A1R1XNL8</accession>
<sequence>MFFKNISKLAIGFAAICSSTFAQESCVSSFSDLTVLQESNGNVGKVYQTDSVIEIPLASREFEINFTIDGSADVYFSLSGSNDPFAPQTISGNAGFYTEDWTINETQNAVMAVQAAAAFALTESGSATATIRFTADGFYLLRNGVQVAYALNSEYESEQFLSNTKLYLFFGSSSANSVVKTITTSVVGDTSCVVVDTCSSAQTLLNLSNTSVNRNREYNVNNPIMLPCTTPGFNVTLQVNSDSDLYLAFSTANGVYGADGVIEVQFGLASGRTSVSRGRYSQAKRDMLSKRYVTGLVNVEYNGSVMTIKNNGRSVMTYRVNNYAITQFYFAAQTGTAVITSGTVACNSADFCEDKKLECTSVTTVPNNSNTAGTAKNYIVGGQYFLTCATRDFEYQAEITTTSDIYVLMREPIDVSTNYIEVRAGIFSNVNNISINAFNFVTAAEIPAQTGAQTTVVLKISYINGVMALSVNGTQRASINLSTFKPNRINLTPLSGTLSYKSATITCLNQIAGC</sequence>
<evidence type="ECO:0000313" key="3">
    <source>
        <dbReference type="Proteomes" id="UP000187429"/>
    </source>
</evidence>
<dbReference type="AlphaFoldDB" id="A0A1R1XNL8"/>
<dbReference type="EMBL" id="LSSM01003972">
    <property type="protein sequence ID" value="OMJ16210.1"/>
    <property type="molecule type" value="Genomic_DNA"/>
</dbReference>
<feature type="chain" id="PRO_5013000606" description="CUB-like domain-containing protein" evidence="1">
    <location>
        <begin position="23"/>
        <end position="514"/>
    </location>
</feature>
<dbReference type="OrthoDB" id="5613493at2759"/>
<reference evidence="3" key="1">
    <citation type="submission" date="2017-01" db="EMBL/GenBank/DDBJ databases">
        <authorList>
            <person name="Wang Y."/>
            <person name="White M."/>
            <person name="Kvist S."/>
            <person name="Moncalvo J.-M."/>
        </authorList>
    </citation>
    <scope>NUCLEOTIDE SEQUENCE [LARGE SCALE GENOMIC DNA]</scope>
    <source>
        <strain evidence="3">ID-206-W2</strain>
    </source>
</reference>
<comment type="caution">
    <text evidence="2">The sequence shown here is derived from an EMBL/GenBank/DDBJ whole genome shotgun (WGS) entry which is preliminary data.</text>
</comment>
<evidence type="ECO:0008006" key="4">
    <source>
        <dbReference type="Google" id="ProtNLM"/>
    </source>
</evidence>
<name>A0A1R1XNL8_9FUNG</name>
<gene>
    <name evidence="2" type="ORF">AYI69_g7915</name>
</gene>